<dbReference type="PANTHER" id="PTHR43873">
    <property type="entry name" value="COBYRINATE A,C-DIAMIDE SYNTHASE"/>
    <property type="match status" value="1"/>
</dbReference>
<dbReference type="PROSITE" id="PS51274">
    <property type="entry name" value="GATASE_COBBQ"/>
    <property type="match status" value="1"/>
</dbReference>
<keyword evidence="4 9" id="KW-0436">Ligase</keyword>
<dbReference type="Gene3D" id="3.40.50.880">
    <property type="match status" value="1"/>
</dbReference>
<dbReference type="EC" id="6.3.5.9" evidence="9"/>
<comment type="cofactor">
    <cofactor evidence="1 9">
        <name>Mg(2+)</name>
        <dbReference type="ChEBI" id="CHEBI:18420"/>
    </cofactor>
</comment>
<dbReference type="InterPro" id="IPR027417">
    <property type="entry name" value="P-loop_NTPase"/>
</dbReference>
<comment type="pathway">
    <text evidence="9">Cofactor biosynthesis; adenosylcobalamin biosynthesis; cob(II)yrinate a,c-diamide from precorrin-2 (aerobic route): step 9/10.</text>
</comment>
<comment type="domain">
    <text evidence="9">Comprises of two domains. The C-terminal domain contains the binding site for glutamine and catalyzes the hydrolysis of this substrate to glutamate and ammonia. The N-terminal domain is anticipated to bind ATP and hydrogenobyrinate and catalyzes the ultimate synthesis of the diamide product. The ammonia produced via the glutaminase domain is probably translocated to the adjacent domain via a molecular tunnel, where it reacts with an activated intermediate.</text>
</comment>
<dbReference type="PANTHER" id="PTHR43873:SF1">
    <property type="entry name" value="COBYRINATE A,C-DIAMIDE SYNTHASE"/>
    <property type="match status" value="1"/>
</dbReference>
<sequence length="467" mass="46970">MSAAAPPSHPERAGRGLLIAAPASGSGKTTVTLGLLRALRRAGHAVRGAKSGPDYIDPRFHAAATGAECVNLDAWAMDAARLRALAARALPGTGGGGAEGSTATATQGTARGPGLLVVEGAMGLFDGAPPDGQGSAAGLARMLGLPVLLVVDAARMAQSVTPLVAGFARHDPQVRVAGVILNRVGSARHGAMLTRALAPLGLPVLGAVPRNAGLSTPSRHLGLVQAGERADLEAFLDHAAGVMAQALDLAAIAALATPLPGPDAGGVRGIAPPAQRIAVARDVAFGFAYPHMLADWRAAGAEVLAFSPLADDPVPDGVGFVLLPGGYPELHGGTIAGAGRFLGSLRAAAAAGVPVYGECGGYMVLGDGLTDAQGTRHAMAGLLRLETSFAARKLHLGYRELRGVGSGPGGDWLAGDWAGHEFHYATTLRAEGPPLFAARDAEGAALVPMGLRAGTVAGSFAHLIDRR</sequence>
<evidence type="ECO:0000256" key="9">
    <source>
        <dbReference type="HAMAP-Rule" id="MF_00027"/>
    </source>
</evidence>
<dbReference type="Proteomes" id="UP000245680">
    <property type="component" value="Unassembled WGS sequence"/>
</dbReference>
<feature type="active site" description="Nucleophile" evidence="9">
    <location>
        <position position="359"/>
    </location>
</feature>
<dbReference type="Pfam" id="PF07685">
    <property type="entry name" value="GATase_3"/>
    <property type="match status" value="1"/>
</dbReference>
<proteinExistence type="inferred from homology"/>
<evidence type="ECO:0000256" key="3">
    <source>
        <dbReference type="ARBA" id="ARBA00022573"/>
    </source>
</evidence>
<dbReference type="NCBIfam" id="NF002204">
    <property type="entry name" value="PRK01077.1"/>
    <property type="match status" value="1"/>
</dbReference>
<keyword evidence="3 9" id="KW-0169">Cobalamin biosynthesis</keyword>
<feature type="domain" description="CobQ/CobB/MinD/ParA nucleotide binding" evidence="10">
    <location>
        <begin position="18"/>
        <end position="220"/>
    </location>
</feature>
<dbReference type="GO" id="GO:0009236">
    <property type="term" value="P:cobalamin biosynthetic process"/>
    <property type="evidence" value="ECO:0007669"/>
    <property type="project" value="UniProtKB-UniRule"/>
</dbReference>
<evidence type="ECO:0000313" key="13">
    <source>
        <dbReference type="Proteomes" id="UP000245680"/>
    </source>
</evidence>
<evidence type="ECO:0000256" key="5">
    <source>
        <dbReference type="ARBA" id="ARBA00022741"/>
    </source>
</evidence>
<dbReference type="InterPro" id="IPR029062">
    <property type="entry name" value="Class_I_gatase-like"/>
</dbReference>
<name>A0A2V2LBI4_9RHOB</name>
<keyword evidence="8 9" id="KW-0315">Glutamine amidotransferase</keyword>
<keyword evidence="6 9" id="KW-0067">ATP-binding</keyword>
<dbReference type="OrthoDB" id="9764035at2"/>
<dbReference type="GO" id="GO:0043802">
    <property type="term" value="F:hydrogenobyrinic acid a,c-diamide synthase (glutamine-hydrolysing) activity"/>
    <property type="evidence" value="ECO:0007669"/>
    <property type="project" value="UniProtKB-UniRule"/>
</dbReference>
<feature type="domain" description="CobB/CobQ-like glutamine amidotransferase" evidence="11">
    <location>
        <begin position="276"/>
        <end position="464"/>
    </location>
</feature>
<dbReference type="InterPro" id="IPR004484">
    <property type="entry name" value="CbiA/CobB_synth"/>
</dbReference>
<dbReference type="Gene3D" id="3.40.50.300">
    <property type="entry name" value="P-loop containing nucleotide triphosphate hydrolases"/>
    <property type="match status" value="1"/>
</dbReference>
<dbReference type="HAMAP" id="MF_00027">
    <property type="entry name" value="CobB_CbiA"/>
    <property type="match status" value="1"/>
</dbReference>
<feature type="site" description="Increases nucleophilicity of active site Cys" evidence="9">
    <location>
        <position position="462"/>
    </location>
</feature>
<dbReference type="GO" id="GO:0042242">
    <property type="term" value="F:cobyrinic acid a,c-diamide synthase activity"/>
    <property type="evidence" value="ECO:0007669"/>
    <property type="project" value="InterPro"/>
</dbReference>
<dbReference type="InterPro" id="IPR002586">
    <property type="entry name" value="CobQ/CobB/MinD/ParA_Nub-bd_dom"/>
</dbReference>
<evidence type="ECO:0000256" key="1">
    <source>
        <dbReference type="ARBA" id="ARBA00001946"/>
    </source>
</evidence>
<comment type="catalytic activity">
    <reaction evidence="9">
        <text>hydrogenobyrinate + 2 L-glutamine + 2 ATP + 2 H2O = hydrogenobyrinate a,c-diamide + 2 L-glutamate + 2 ADP + 2 phosphate + 2 H(+)</text>
        <dbReference type="Rhea" id="RHEA:12544"/>
        <dbReference type="ChEBI" id="CHEBI:15377"/>
        <dbReference type="ChEBI" id="CHEBI:15378"/>
        <dbReference type="ChEBI" id="CHEBI:29985"/>
        <dbReference type="ChEBI" id="CHEBI:30616"/>
        <dbReference type="ChEBI" id="CHEBI:43474"/>
        <dbReference type="ChEBI" id="CHEBI:58359"/>
        <dbReference type="ChEBI" id="CHEBI:77873"/>
        <dbReference type="ChEBI" id="CHEBI:77874"/>
        <dbReference type="ChEBI" id="CHEBI:456216"/>
        <dbReference type="EC" id="6.3.5.9"/>
    </reaction>
</comment>
<evidence type="ECO:0000256" key="2">
    <source>
        <dbReference type="ARBA" id="ARBA00006205"/>
    </source>
</evidence>
<dbReference type="UniPathway" id="UPA00148">
    <property type="reaction ID" value="UER00220"/>
</dbReference>
<keyword evidence="7 9" id="KW-0460">Magnesium</keyword>
<evidence type="ECO:0000256" key="8">
    <source>
        <dbReference type="ARBA" id="ARBA00022962"/>
    </source>
</evidence>
<evidence type="ECO:0000256" key="7">
    <source>
        <dbReference type="ARBA" id="ARBA00022842"/>
    </source>
</evidence>
<evidence type="ECO:0000259" key="10">
    <source>
        <dbReference type="Pfam" id="PF01656"/>
    </source>
</evidence>
<dbReference type="AlphaFoldDB" id="A0A2V2LBI4"/>
<evidence type="ECO:0000259" key="11">
    <source>
        <dbReference type="Pfam" id="PF07685"/>
    </source>
</evidence>
<organism evidence="12 13">
    <name type="scientific">Meridianimarinicoccus roseus</name>
    <dbReference type="NCBI Taxonomy" id="2072018"/>
    <lineage>
        <taxon>Bacteria</taxon>
        <taxon>Pseudomonadati</taxon>
        <taxon>Pseudomonadota</taxon>
        <taxon>Alphaproteobacteria</taxon>
        <taxon>Rhodobacterales</taxon>
        <taxon>Paracoccaceae</taxon>
        <taxon>Meridianimarinicoccus</taxon>
    </lineage>
</organism>
<comment type="miscellaneous">
    <text evidence="9">The a and c carboxylates of hydrogenobyrinate are activated for nucleophilic attack via formation of a phosphorylated intermediate by ATP. CobB catalyzes first the amidation of the c-carboxylate, and then that of the a-carboxylate.</text>
</comment>
<dbReference type="GO" id="GO:0005524">
    <property type="term" value="F:ATP binding"/>
    <property type="evidence" value="ECO:0007669"/>
    <property type="project" value="UniProtKB-UniRule"/>
</dbReference>
<comment type="caution">
    <text evidence="12">The sequence shown here is derived from an EMBL/GenBank/DDBJ whole genome shotgun (WGS) entry which is preliminary data.</text>
</comment>
<accession>A0A2V2LBI4</accession>
<keyword evidence="13" id="KW-1185">Reference proteome</keyword>
<evidence type="ECO:0000313" key="12">
    <source>
        <dbReference type="EMBL" id="PWR00884.1"/>
    </source>
</evidence>
<reference evidence="12 13" key="1">
    <citation type="submission" date="2018-05" db="EMBL/GenBank/DDBJ databases">
        <title>Rhodobacteraceae gen. nov., sp. nov. isolated from sea water.</title>
        <authorList>
            <person name="Ren Y."/>
        </authorList>
    </citation>
    <scope>NUCLEOTIDE SEQUENCE [LARGE SCALE GENOMIC DNA]</scope>
    <source>
        <strain evidence="12 13">TG-679</strain>
    </source>
</reference>
<comment type="similarity">
    <text evidence="9">Belongs to the CobB/CbiA family.</text>
</comment>
<dbReference type="InterPro" id="IPR011698">
    <property type="entry name" value="GATase_3"/>
</dbReference>
<evidence type="ECO:0000256" key="4">
    <source>
        <dbReference type="ARBA" id="ARBA00022598"/>
    </source>
</evidence>
<gene>
    <name evidence="9" type="primary">cobB</name>
    <name evidence="12" type="ORF">DKT77_20395</name>
</gene>
<evidence type="ECO:0000256" key="6">
    <source>
        <dbReference type="ARBA" id="ARBA00022840"/>
    </source>
</evidence>
<dbReference type="Pfam" id="PF01656">
    <property type="entry name" value="CbiA"/>
    <property type="match status" value="1"/>
</dbReference>
<protein>
    <recommendedName>
        <fullName evidence="9">Hydrogenobyrinate a,c-diamide synthase</fullName>
        <ecNumber evidence="9">6.3.5.9</ecNumber>
    </recommendedName>
    <alternativeName>
        <fullName evidence="9">Hydrogenobyrinic acid a,c-diamide synthase</fullName>
    </alternativeName>
</protein>
<comment type="function">
    <text evidence="9">Catalyzes the ATP-dependent amidation of the two carboxylate groups at positions a and c of hydrogenobyrinate, using either L-glutamine or ammonia as the nitrogen source.</text>
</comment>
<dbReference type="NCBIfam" id="TIGR00379">
    <property type="entry name" value="cobB"/>
    <property type="match status" value="1"/>
</dbReference>
<dbReference type="SUPFAM" id="SSF52540">
    <property type="entry name" value="P-loop containing nucleoside triphosphate hydrolases"/>
    <property type="match status" value="1"/>
</dbReference>
<dbReference type="SUPFAM" id="SSF52317">
    <property type="entry name" value="Class I glutamine amidotransferase-like"/>
    <property type="match status" value="1"/>
</dbReference>
<dbReference type="EMBL" id="QGKU01000068">
    <property type="protein sequence ID" value="PWR00884.1"/>
    <property type="molecule type" value="Genomic_DNA"/>
</dbReference>
<comment type="similarity">
    <text evidence="2">Belongs to the CobB/CobQ family. CobQ subfamily.</text>
</comment>
<dbReference type="RefSeq" id="WP_109813470.1">
    <property type="nucleotide sequence ID" value="NZ_QGKU01000068.1"/>
</dbReference>
<keyword evidence="5 9" id="KW-0547">Nucleotide-binding</keyword>